<evidence type="ECO:0008006" key="3">
    <source>
        <dbReference type="Google" id="ProtNLM"/>
    </source>
</evidence>
<keyword evidence="2" id="KW-1185">Reference proteome</keyword>
<gene>
    <name evidence="1" type="ORF">E2562_002385</name>
</gene>
<dbReference type="GO" id="GO:0006355">
    <property type="term" value="P:regulation of DNA-templated transcription"/>
    <property type="evidence" value="ECO:0007669"/>
    <property type="project" value="InterPro"/>
</dbReference>
<sequence length="151" mass="17101">MGNQRLCSSGQEIKIETDPSMAAADDLVSILYLTQIYEFYESRMEEEGLVDLRVNAHLDGSKPCELPKCFVKKGPTIPWIKARKGNPIPLQDQHGAWSPIKDSFSAFSDGASPIGAKNFLEFILKDGTKTDWFMAEYYLLREIKDDNTNYE</sequence>
<organism evidence="1 2">
    <name type="scientific">Oryza meyeriana var. granulata</name>
    <dbReference type="NCBI Taxonomy" id="110450"/>
    <lineage>
        <taxon>Eukaryota</taxon>
        <taxon>Viridiplantae</taxon>
        <taxon>Streptophyta</taxon>
        <taxon>Embryophyta</taxon>
        <taxon>Tracheophyta</taxon>
        <taxon>Spermatophyta</taxon>
        <taxon>Magnoliopsida</taxon>
        <taxon>Liliopsida</taxon>
        <taxon>Poales</taxon>
        <taxon>Poaceae</taxon>
        <taxon>BOP clade</taxon>
        <taxon>Oryzoideae</taxon>
        <taxon>Oryzeae</taxon>
        <taxon>Oryzinae</taxon>
        <taxon>Oryza</taxon>
        <taxon>Oryza meyeriana</taxon>
    </lineage>
</organism>
<protein>
    <recommendedName>
        <fullName evidence="3">NAC domain-containing protein</fullName>
    </recommendedName>
</protein>
<dbReference type="Proteomes" id="UP000479710">
    <property type="component" value="Unassembled WGS sequence"/>
</dbReference>
<evidence type="ECO:0000313" key="2">
    <source>
        <dbReference type="Proteomes" id="UP000479710"/>
    </source>
</evidence>
<dbReference type="EMBL" id="SPHZ02000012">
    <property type="protein sequence ID" value="KAF0887691.1"/>
    <property type="molecule type" value="Genomic_DNA"/>
</dbReference>
<proteinExistence type="predicted"/>
<name>A0A6G1BIT1_9ORYZ</name>
<reference evidence="1 2" key="1">
    <citation type="submission" date="2019-11" db="EMBL/GenBank/DDBJ databases">
        <title>Whole genome sequence of Oryza granulata.</title>
        <authorList>
            <person name="Li W."/>
        </authorList>
    </citation>
    <scope>NUCLEOTIDE SEQUENCE [LARGE SCALE GENOMIC DNA]</scope>
    <source>
        <strain evidence="2">cv. Menghai</strain>
        <tissue evidence="1">Leaf</tissue>
    </source>
</reference>
<accession>A0A6G1BIT1</accession>
<comment type="caution">
    <text evidence="1">The sequence shown here is derived from an EMBL/GenBank/DDBJ whole genome shotgun (WGS) entry which is preliminary data.</text>
</comment>
<dbReference type="GO" id="GO:0003677">
    <property type="term" value="F:DNA binding"/>
    <property type="evidence" value="ECO:0007669"/>
    <property type="project" value="InterPro"/>
</dbReference>
<dbReference type="AlphaFoldDB" id="A0A6G1BIT1"/>
<evidence type="ECO:0000313" key="1">
    <source>
        <dbReference type="EMBL" id="KAF0887691.1"/>
    </source>
</evidence>
<dbReference type="InterPro" id="IPR036093">
    <property type="entry name" value="NAC_dom_sf"/>
</dbReference>
<dbReference type="SUPFAM" id="SSF101941">
    <property type="entry name" value="NAC domain"/>
    <property type="match status" value="1"/>
</dbReference>